<sequence length="42" mass="4601">ITQSQKMKQNVISVNEVEVASALKANAKRKAVVAPMIISKYN</sequence>
<evidence type="ECO:0000313" key="2">
    <source>
        <dbReference type="Proteomes" id="UP000789375"/>
    </source>
</evidence>
<keyword evidence="2" id="KW-1185">Reference proteome</keyword>
<comment type="caution">
    <text evidence="1">The sequence shown here is derived from an EMBL/GenBank/DDBJ whole genome shotgun (WGS) entry which is preliminary data.</text>
</comment>
<accession>A0A9N9DLR4</accession>
<feature type="non-terminal residue" evidence="1">
    <location>
        <position position="1"/>
    </location>
</feature>
<organism evidence="1 2">
    <name type="scientific">Funneliformis mosseae</name>
    <name type="common">Endomycorrhizal fungus</name>
    <name type="synonym">Glomus mosseae</name>
    <dbReference type="NCBI Taxonomy" id="27381"/>
    <lineage>
        <taxon>Eukaryota</taxon>
        <taxon>Fungi</taxon>
        <taxon>Fungi incertae sedis</taxon>
        <taxon>Mucoromycota</taxon>
        <taxon>Glomeromycotina</taxon>
        <taxon>Glomeromycetes</taxon>
        <taxon>Glomerales</taxon>
        <taxon>Glomeraceae</taxon>
        <taxon>Funneliformis</taxon>
    </lineage>
</organism>
<evidence type="ECO:0000313" key="1">
    <source>
        <dbReference type="EMBL" id="CAG8640417.1"/>
    </source>
</evidence>
<proteinExistence type="predicted"/>
<gene>
    <name evidence="1" type="ORF">FMOSSE_LOCUS10958</name>
</gene>
<dbReference type="AlphaFoldDB" id="A0A9N9DLR4"/>
<protein>
    <submittedName>
        <fullName evidence="1">8785_t:CDS:1</fullName>
    </submittedName>
</protein>
<dbReference type="EMBL" id="CAJVPP010003935">
    <property type="protein sequence ID" value="CAG8640417.1"/>
    <property type="molecule type" value="Genomic_DNA"/>
</dbReference>
<dbReference type="Proteomes" id="UP000789375">
    <property type="component" value="Unassembled WGS sequence"/>
</dbReference>
<name>A0A9N9DLR4_FUNMO</name>
<reference evidence="1" key="1">
    <citation type="submission" date="2021-06" db="EMBL/GenBank/DDBJ databases">
        <authorList>
            <person name="Kallberg Y."/>
            <person name="Tangrot J."/>
            <person name="Rosling A."/>
        </authorList>
    </citation>
    <scope>NUCLEOTIDE SEQUENCE</scope>
    <source>
        <strain evidence="1">87-6 pot B 2015</strain>
    </source>
</reference>